<protein>
    <recommendedName>
        <fullName evidence="3">Nucleotidyltransferase</fullName>
    </recommendedName>
</protein>
<proteinExistence type="predicted"/>
<dbReference type="InterPro" id="IPR043519">
    <property type="entry name" value="NT_sf"/>
</dbReference>
<sequence>MDTGSEEMLLLIKTFEAFQVKYLIVGGFAVNRYGFNRTTGDFDIYLKDSDINRRQLIKALDAMGYGQFEMLMDVPIIAGYCEIMMDDGMYADLMTDIPGLEQPEFDKYFDMATVDNMDGYVVRYLHYNHLIRNKEATGRTKDLLDLEELKRINKDK</sequence>
<dbReference type="RefSeq" id="WP_150031650.1">
    <property type="nucleotide sequence ID" value="NZ_VWSH01000001.1"/>
</dbReference>
<evidence type="ECO:0008006" key="3">
    <source>
        <dbReference type="Google" id="ProtNLM"/>
    </source>
</evidence>
<dbReference type="EMBL" id="VWSH01000001">
    <property type="protein sequence ID" value="KAA5537074.1"/>
    <property type="molecule type" value="Genomic_DNA"/>
</dbReference>
<name>A0A5M6CPJ3_9BACT</name>
<dbReference type="Proteomes" id="UP000323632">
    <property type="component" value="Unassembled WGS sequence"/>
</dbReference>
<gene>
    <name evidence="1" type="ORF">F0919_05205</name>
</gene>
<reference evidence="1 2" key="1">
    <citation type="submission" date="2019-09" db="EMBL/GenBank/DDBJ databases">
        <title>Genome sequence and assembly of Taibaiella sp.</title>
        <authorList>
            <person name="Chhetri G."/>
        </authorList>
    </citation>
    <scope>NUCLEOTIDE SEQUENCE [LARGE SCALE GENOMIC DNA]</scope>
    <source>
        <strain evidence="1 2">KVB11</strain>
    </source>
</reference>
<evidence type="ECO:0000313" key="1">
    <source>
        <dbReference type="EMBL" id="KAA5537074.1"/>
    </source>
</evidence>
<comment type="caution">
    <text evidence="1">The sequence shown here is derived from an EMBL/GenBank/DDBJ whole genome shotgun (WGS) entry which is preliminary data.</text>
</comment>
<keyword evidence="2" id="KW-1185">Reference proteome</keyword>
<dbReference type="AlphaFoldDB" id="A0A5M6CPJ3"/>
<evidence type="ECO:0000313" key="2">
    <source>
        <dbReference type="Proteomes" id="UP000323632"/>
    </source>
</evidence>
<organism evidence="1 2">
    <name type="scientific">Taibaiella lutea</name>
    <dbReference type="NCBI Taxonomy" id="2608001"/>
    <lineage>
        <taxon>Bacteria</taxon>
        <taxon>Pseudomonadati</taxon>
        <taxon>Bacteroidota</taxon>
        <taxon>Chitinophagia</taxon>
        <taxon>Chitinophagales</taxon>
        <taxon>Chitinophagaceae</taxon>
        <taxon>Taibaiella</taxon>
    </lineage>
</organism>
<dbReference type="Gene3D" id="3.30.460.40">
    <property type="match status" value="1"/>
</dbReference>
<accession>A0A5M6CPJ3</accession>
<dbReference type="SUPFAM" id="SSF81301">
    <property type="entry name" value="Nucleotidyltransferase"/>
    <property type="match status" value="1"/>
</dbReference>